<dbReference type="NCBIfam" id="TIGR00619">
    <property type="entry name" value="sbcd"/>
    <property type="match status" value="1"/>
</dbReference>
<comment type="similarity">
    <text evidence="1 7">Belongs to the SbcD family.</text>
</comment>
<accession>A0A140L368</accession>
<evidence type="ECO:0000313" key="10">
    <source>
        <dbReference type="EMBL" id="KXG74993.1"/>
    </source>
</evidence>
<dbReference type="InterPro" id="IPR050535">
    <property type="entry name" value="DNA_Repair-Maintenance_Comp"/>
</dbReference>
<dbReference type="Gene3D" id="3.60.21.10">
    <property type="match status" value="1"/>
</dbReference>
<keyword evidence="6 7" id="KW-0269">Exonuclease</keyword>
<dbReference type="CDD" id="cd00840">
    <property type="entry name" value="MPP_Mre11_N"/>
    <property type="match status" value="1"/>
</dbReference>
<keyword evidence="4 7" id="KW-0540">Nuclease</keyword>
<gene>
    <name evidence="7 10" type="primary">sbcD</name>
    <name evidence="10" type="ORF">AN619_19630</name>
</gene>
<dbReference type="Proteomes" id="UP000070456">
    <property type="component" value="Unassembled WGS sequence"/>
</dbReference>
<dbReference type="InterPro" id="IPR029052">
    <property type="entry name" value="Metallo-depent_PP-like"/>
</dbReference>
<comment type="subunit">
    <text evidence="2 7">Heterodimer of SbcC and SbcD.</text>
</comment>
<dbReference type="Pfam" id="PF00149">
    <property type="entry name" value="Metallophos"/>
    <property type="match status" value="1"/>
</dbReference>
<evidence type="ECO:0000259" key="8">
    <source>
        <dbReference type="Pfam" id="PF00149"/>
    </source>
</evidence>
<evidence type="ECO:0000256" key="6">
    <source>
        <dbReference type="ARBA" id="ARBA00022839"/>
    </source>
</evidence>
<evidence type="ECO:0000256" key="4">
    <source>
        <dbReference type="ARBA" id="ARBA00022722"/>
    </source>
</evidence>
<dbReference type="OrthoDB" id="9773856at2"/>
<dbReference type="GO" id="GO:0006310">
    <property type="term" value="P:DNA recombination"/>
    <property type="evidence" value="ECO:0007669"/>
    <property type="project" value="UniProtKB-KW"/>
</dbReference>
<dbReference type="EMBL" id="LOEE01000042">
    <property type="protein sequence ID" value="KXG74993.1"/>
    <property type="molecule type" value="Genomic_DNA"/>
</dbReference>
<evidence type="ECO:0000256" key="2">
    <source>
        <dbReference type="ARBA" id="ARBA00011322"/>
    </source>
</evidence>
<evidence type="ECO:0000313" key="11">
    <source>
        <dbReference type="Proteomes" id="UP000070456"/>
    </source>
</evidence>
<dbReference type="InterPro" id="IPR004843">
    <property type="entry name" value="Calcineurin-like_PHP"/>
</dbReference>
<dbReference type="STRING" id="520762.AN619_19630"/>
<evidence type="ECO:0000259" key="9">
    <source>
        <dbReference type="Pfam" id="PF12320"/>
    </source>
</evidence>
<dbReference type="PATRIC" id="fig|520762.4.peg.2163"/>
<evidence type="ECO:0000256" key="3">
    <source>
        <dbReference type="ARBA" id="ARBA00013365"/>
    </source>
</evidence>
<evidence type="ECO:0000256" key="5">
    <source>
        <dbReference type="ARBA" id="ARBA00022801"/>
    </source>
</evidence>
<dbReference type="InterPro" id="IPR041796">
    <property type="entry name" value="Mre11_N"/>
</dbReference>
<evidence type="ECO:0000256" key="7">
    <source>
        <dbReference type="RuleBase" id="RU363069"/>
    </source>
</evidence>
<dbReference type="Pfam" id="PF12320">
    <property type="entry name" value="SbcD_C"/>
    <property type="match status" value="1"/>
</dbReference>
<name>A0A140L368_9FIRM</name>
<comment type="caution">
    <text evidence="10">The sequence shown here is derived from an EMBL/GenBank/DDBJ whole genome shotgun (WGS) entry which is preliminary data.</text>
</comment>
<dbReference type="PANTHER" id="PTHR30337:SF0">
    <property type="entry name" value="NUCLEASE SBCCD SUBUNIT D"/>
    <property type="match status" value="1"/>
</dbReference>
<dbReference type="SUPFAM" id="SSF56300">
    <property type="entry name" value="Metallo-dependent phosphatases"/>
    <property type="match status" value="1"/>
</dbReference>
<sequence>MKMIHTSDWHLGRLFHGIHLTEDQAYILDQLIDLIREEKPHVILVSGDIFDRSVPPTEAVNLLDDVVSKILMDYHVPMIMIAGNHDSPDRLGFGCRLMQEKGLHLVGKLSRELNPIVIHDAHGPVYFHALPYVEPAMVRDQLGDESIHVHDESMMKLLHHVKGKMDPQKRHVLVAHAFVVGGQESESERPLSVGGSGAVNPSYFRDFHYVALGHLHRPQRVGGENIRYSGSLMKYSFSEANHRKHISMIEMDPEGKIKVQHIELKPKRDLRCIEGYLEEILKGPKAGENREDYLMVTLKDEGALLDPMGKLKKVYPNVLHIERPQLLTGGKGIRPEGNFRKMGEEDLFASFLKQVTGQEITERQKDIFAKILDQYYSMMREG</sequence>
<dbReference type="GO" id="GO:0008408">
    <property type="term" value="F:3'-5' exonuclease activity"/>
    <property type="evidence" value="ECO:0007669"/>
    <property type="project" value="InterPro"/>
</dbReference>
<dbReference type="InterPro" id="IPR004593">
    <property type="entry name" value="SbcD"/>
</dbReference>
<keyword evidence="7" id="KW-0255">Endonuclease</keyword>
<feature type="domain" description="Calcineurin-like phosphoesterase" evidence="8">
    <location>
        <begin position="1"/>
        <end position="218"/>
    </location>
</feature>
<reference evidence="10 11" key="1">
    <citation type="submission" date="2015-12" db="EMBL/GenBank/DDBJ databases">
        <title>Draft genome sequence of the thermoanaerobe Thermotalea metallivorans, an isolate from the runoff channel of the Great Artesian Basin, Australia.</title>
        <authorList>
            <person name="Patel B.K."/>
        </authorList>
    </citation>
    <scope>NUCLEOTIDE SEQUENCE [LARGE SCALE GENOMIC DNA]</scope>
    <source>
        <strain evidence="10 11">B2-1</strain>
    </source>
</reference>
<dbReference type="GO" id="GO:0006260">
    <property type="term" value="P:DNA replication"/>
    <property type="evidence" value="ECO:0007669"/>
    <property type="project" value="UniProtKB-KW"/>
</dbReference>
<organism evidence="10 11">
    <name type="scientific">Thermotalea metallivorans</name>
    <dbReference type="NCBI Taxonomy" id="520762"/>
    <lineage>
        <taxon>Bacteria</taxon>
        <taxon>Bacillati</taxon>
        <taxon>Bacillota</taxon>
        <taxon>Clostridia</taxon>
        <taxon>Peptostreptococcales</taxon>
        <taxon>Thermotaleaceae</taxon>
        <taxon>Thermotalea</taxon>
    </lineage>
</organism>
<protein>
    <recommendedName>
        <fullName evidence="3 7">Nuclease SbcCD subunit D</fullName>
    </recommendedName>
</protein>
<dbReference type="RefSeq" id="WP_068556509.1">
    <property type="nucleotide sequence ID" value="NZ_LOEE01000042.1"/>
</dbReference>
<dbReference type="AlphaFoldDB" id="A0A140L368"/>
<dbReference type="PANTHER" id="PTHR30337">
    <property type="entry name" value="COMPONENT OF ATP-DEPENDENT DSDNA EXONUCLEASE"/>
    <property type="match status" value="1"/>
</dbReference>
<feature type="domain" description="Nuclease SbcCD subunit D C-terminal" evidence="9">
    <location>
        <begin position="266"/>
        <end position="355"/>
    </location>
</feature>
<evidence type="ECO:0000256" key="1">
    <source>
        <dbReference type="ARBA" id="ARBA00010555"/>
    </source>
</evidence>
<comment type="function">
    <text evidence="7">SbcCD cleaves DNA hairpin structures. These structures can inhibit DNA replication and are intermediates in certain DNA recombination reactions. The complex acts as a 3'-&gt;5' double strand exonuclease that can open hairpins. It also has a 5' single-strand endonuclease activity.</text>
</comment>
<dbReference type="InterPro" id="IPR026843">
    <property type="entry name" value="SbcD_C"/>
</dbReference>
<dbReference type="GO" id="GO:0004519">
    <property type="term" value="F:endonuclease activity"/>
    <property type="evidence" value="ECO:0007669"/>
    <property type="project" value="UniProtKB-KW"/>
</dbReference>
<keyword evidence="7" id="KW-0235">DNA replication</keyword>
<keyword evidence="7" id="KW-0233">DNA recombination</keyword>
<keyword evidence="11" id="KW-1185">Reference proteome</keyword>
<proteinExistence type="inferred from homology"/>
<keyword evidence="5 7" id="KW-0378">Hydrolase</keyword>